<keyword evidence="5" id="KW-0560">Oxidoreductase</keyword>
<dbReference type="GO" id="GO:0005737">
    <property type="term" value="C:cytoplasm"/>
    <property type="evidence" value="ECO:0007669"/>
    <property type="project" value="UniProtKB-SubCell"/>
</dbReference>
<evidence type="ECO:0000256" key="5">
    <source>
        <dbReference type="ARBA" id="ARBA00023002"/>
    </source>
</evidence>
<evidence type="ECO:0000256" key="6">
    <source>
        <dbReference type="ARBA" id="ARBA00023033"/>
    </source>
</evidence>
<dbReference type="Proteomes" id="UP000093111">
    <property type="component" value="Unassembled WGS sequence"/>
</dbReference>
<proteinExistence type="inferred from homology"/>
<comment type="subcellular location">
    <subcellularLocation>
        <location evidence="1">Cytoplasm</location>
    </subcellularLocation>
</comment>
<feature type="domain" description="Acyl-CoA dehydrogenase/oxidase N-terminal" evidence="16">
    <location>
        <begin position="47"/>
        <end position="143"/>
    </location>
</feature>
<dbReference type="InterPro" id="IPR013107">
    <property type="entry name" value="Acyl-CoA_DH_C"/>
</dbReference>
<dbReference type="Gene3D" id="2.40.110.10">
    <property type="entry name" value="Butyryl-CoA Dehydrogenase, subunit A, domain 2"/>
    <property type="match status" value="1"/>
</dbReference>
<dbReference type="InterPro" id="IPR006091">
    <property type="entry name" value="Acyl-CoA_Oxase/DH_mid-dom"/>
</dbReference>
<evidence type="ECO:0000256" key="12">
    <source>
        <dbReference type="ARBA" id="ARBA00048445"/>
    </source>
</evidence>
<evidence type="ECO:0000256" key="3">
    <source>
        <dbReference type="ARBA" id="ARBA00022643"/>
    </source>
</evidence>
<evidence type="ECO:0000256" key="13">
    <source>
        <dbReference type="ARBA" id="ARBA00049456"/>
    </source>
</evidence>
<accession>A0A1C7P2N2</accession>
<dbReference type="GO" id="GO:0006552">
    <property type="term" value="P:L-leucine catabolic process"/>
    <property type="evidence" value="ECO:0007669"/>
    <property type="project" value="TreeGrafter"/>
</dbReference>
<dbReference type="AlphaFoldDB" id="A0A1C7P2N2"/>
<evidence type="ECO:0000256" key="14">
    <source>
        <dbReference type="SAM" id="MobiDB-lite"/>
    </source>
</evidence>
<comment type="pathway">
    <text evidence="7">Sulfur metabolism; dibenzothiophene degradation.</text>
</comment>
<dbReference type="Pfam" id="PF02770">
    <property type="entry name" value="Acyl-CoA_dh_M"/>
    <property type="match status" value="1"/>
</dbReference>
<comment type="catalytic activity">
    <reaction evidence="11">
        <text>dibenzothiophene + FMNH2 + O2 = dibenzothiophene 5-oxide + FMN + H2O + H(+)</text>
        <dbReference type="Rhea" id="RHEA:49076"/>
        <dbReference type="ChEBI" id="CHEBI:15377"/>
        <dbReference type="ChEBI" id="CHEBI:15378"/>
        <dbReference type="ChEBI" id="CHEBI:15379"/>
        <dbReference type="ChEBI" id="CHEBI:23681"/>
        <dbReference type="ChEBI" id="CHEBI:23683"/>
        <dbReference type="ChEBI" id="CHEBI:57618"/>
        <dbReference type="ChEBI" id="CHEBI:58210"/>
    </reaction>
</comment>
<evidence type="ECO:0000259" key="15">
    <source>
        <dbReference type="Pfam" id="PF02770"/>
    </source>
</evidence>
<dbReference type="InterPro" id="IPR009100">
    <property type="entry name" value="AcylCoA_DH/oxidase_NM_dom_sf"/>
</dbReference>
<dbReference type="Gene3D" id="1.10.540.10">
    <property type="entry name" value="Acyl-CoA dehydrogenase/oxidase, N-terminal domain"/>
    <property type="match status" value="1"/>
</dbReference>
<evidence type="ECO:0000259" key="16">
    <source>
        <dbReference type="Pfam" id="PF02771"/>
    </source>
</evidence>
<evidence type="ECO:0000256" key="7">
    <source>
        <dbReference type="ARBA" id="ARBA00034307"/>
    </source>
</evidence>
<dbReference type="EMBL" id="LGLV01000007">
    <property type="protein sequence ID" value="OBZ95507.1"/>
    <property type="molecule type" value="Genomic_DNA"/>
</dbReference>
<dbReference type="GO" id="GO:0050660">
    <property type="term" value="F:flavin adenine dinucleotide binding"/>
    <property type="evidence" value="ECO:0007669"/>
    <property type="project" value="InterPro"/>
</dbReference>
<dbReference type="PANTHER" id="PTHR43884:SF12">
    <property type="entry name" value="ISOVALERYL-COA DEHYDROGENASE, MITOCHONDRIAL-RELATED"/>
    <property type="match status" value="1"/>
</dbReference>
<keyword evidence="2" id="KW-0285">Flavoprotein</keyword>
<evidence type="ECO:0000256" key="4">
    <source>
        <dbReference type="ARBA" id="ARBA00022741"/>
    </source>
</evidence>
<evidence type="ECO:0000256" key="9">
    <source>
        <dbReference type="ARBA" id="ARBA00034328"/>
    </source>
</evidence>
<keyword evidence="19" id="KW-1185">Reference proteome</keyword>
<evidence type="ECO:0000313" key="19">
    <source>
        <dbReference type="Proteomes" id="UP000093111"/>
    </source>
</evidence>
<comment type="catalytic activity">
    <reaction evidence="12">
        <text>dibenzothiophene 5-oxide + FMNH2 + O2 = dibenzothiophene 5,5-dioxide + FMN + H2O + H(+)</text>
        <dbReference type="Rhea" id="RHEA:49080"/>
        <dbReference type="ChEBI" id="CHEBI:15377"/>
        <dbReference type="ChEBI" id="CHEBI:15378"/>
        <dbReference type="ChEBI" id="CHEBI:15379"/>
        <dbReference type="ChEBI" id="CHEBI:23683"/>
        <dbReference type="ChEBI" id="CHEBI:57618"/>
        <dbReference type="ChEBI" id="CHEBI:58210"/>
        <dbReference type="ChEBI" id="CHEBI:90356"/>
    </reaction>
</comment>
<dbReference type="GO" id="GO:0004497">
    <property type="term" value="F:monooxygenase activity"/>
    <property type="evidence" value="ECO:0007669"/>
    <property type="project" value="UniProtKB-KW"/>
</dbReference>
<keyword evidence="4" id="KW-0547">Nucleotide-binding</keyword>
<evidence type="ECO:0000256" key="8">
    <source>
        <dbReference type="ARBA" id="ARBA00034317"/>
    </source>
</evidence>
<evidence type="ECO:0000256" key="2">
    <source>
        <dbReference type="ARBA" id="ARBA00022630"/>
    </source>
</evidence>
<dbReference type="STRING" id="1612624.ADU59_12495"/>
<evidence type="ECO:0000256" key="1">
    <source>
        <dbReference type="ARBA" id="ARBA00004496"/>
    </source>
</evidence>
<organism evidence="18 19">
    <name type="scientific">Pararhizobium polonicum</name>
    <dbReference type="NCBI Taxonomy" id="1612624"/>
    <lineage>
        <taxon>Bacteria</taxon>
        <taxon>Pseudomonadati</taxon>
        <taxon>Pseudomonadota</taxon>
        <taxon>Alphaproteobacteria</taxon>
        <taxon>Hyphomicrobiales</taxon>
        <taxon>Rhizobiaceae</taxon>
        <taxon>Rhizobium/Agrobacterium group</taxon>
        <taxon>Pararhizobium</taxon>
    </lineage>
</organism>
<evidence type="ECO:0000313" key="18">
    <source>
        <dbReference type="EMBL" id="OBZ95507.1"/>
    </source>
</evidence>
<feature type="region of interest" description="Disordered" evidence="14">
    <location>
        <begin position="1"/>
        <end position="29"/>
    </location>
</feature>
<name>A0A1C7P2N2_9HYPH</name>
<dbReference type="PIRSF" id="PIRSF016578">
    <property type="entry name" value="HsaA"/>
    <property type="match status" value="1"/>
</dbReference>
<dbReference type="InterPro" id="IPR023922">
    <property type="entry name" value="S04_starv_induced_SfnB"/>
</dbReference>
<dbReference type="EC" id="1.14.14.21" evidence="9"/>
<dbReference type="InterPro" id="IPR037069">
    <property type="entry name" value="AcylCoA_DH/ox_N_sf"/>
</dbReference>
<comment type="catalytic activity">
    <reaction evidence="13">
        <text>dibenzothiophene + 2 FMNH2 + 2 O2 = dibenzothiophene 5,5-dioxide + 2 FMN + 2 H2O + 2 H(+)</text>
        <dbReference type="Rhea" id="RHEA:49072"/>
        <dbReference type="ChEBI" id="CHEBI:15377"/>
        <dbReference type="ChEBI" id="CHEBI:15378"/>
        <dbReference type="ChEBI" id="CHEBI:15379"/>
        <dbReference type="ChEBI" id="CHEBI:23681"/>
        <dbReference type="ChEBI" id="CHEBI:57618"/>
        <dbReference type="ChEBI" id="CHEBI:58210"/>
        <dbReference type="ChEBI" id="CHEBI:90356"/>
        <dbReference type="EC" id="1.14.14.21"/>
    </reaction>
</comment>
<feature type="domain" description="Acyl-CoA dehydrogenase C-terminal" evidence="17">
    <location>
        <begin position="263"/>
        <end position="396"/>
    </location>
</feature>
<sequence>MTIVPQNIADAPRVNDPDTLFQPRPRPTTPAHIIASDQEAIEIAHRLAADFAKGAALRDKEGLLPLEELDAFSQSGLWGITIPKQYGGAGVSYVTLTEVIKIISAADPSLGQIPQNHLAIVEHIVSDGTEAQKQALLGDVLKGIRFGNAFSESGSKHVAAFETRIEPDGENFVVNGKKFYSTGALLAHVVPIVAVNGEGLPHLAFADRSAEGLTIINDWSSFGQRTTASGSVVIDNVKISADRVIPAYLAFANPTPAGAISQIIQAAVDAGIARGTIEETIRFVRDRARPWVDSGQDRASDDQFTIAAVGDLKIRLHAAEALLERAARLIDIALKNPTDETVAEAAVATAESKFLTTEIAILASNKLFELGGTRSTLSAHGLDRHWRNARTHTLHDPARWKPFHIGNYYLNGVKPARHPWL</sequence>
<dbReference type="PATRIC" id="fig|1612624.7.peg.4393"/>
<dbReference type="Gene3D" id="1.20.140.10">
    <property type="entry name" value="Butyryl-CoA Dehydrogenase, subunit A, domain 3"/>
    <property type="match status" value="1"/>
</dbReference>
<evidence type="ECO:0000259" key="17">
    <source>
        <dbReference type="Pfam" id="PF08028"/>
    </source>
</evidence>
<keyword evidence="6" id="KW-0503">Monooxygenase</keyword>
<dbReference type="InterPro" id="IPR036250">
    <property type="entry name" value="AcylCo_DH-like_C"/>
</dbReference>
<dbReference type="PANTHER" id="PTHR43884">
    <property type="entry name" value="ACYL-COA DEHYDROGENASE"/>
    <property type="match status" value="1"/>
</dbReference>
<comment type="similarity">
    <text evidence="8">Belongs to the DszC flavin monooxygenase family.</text>
</comment>
<dbReference type="GO" id="GO:0008470">
    <property type="term" value="F:3-methylbutanoyl-CoA dehydrogenase activity"/>
    <property type="evidence" value="ECO:0007669"/>
    <property type="project" value="TreeGrafter"/>
</dbReference>
<dbReference type="SUPFAM" id="SSF47203">
    <property type="entry name" value="Acyl-CoA dehydrogenase C-terminal domain-like"/>
    <property type="match status" value="1"/>
</dbReference>
<dbReference type="NCBIfam" id="TIGR04022">
    <property type="entry name" value="sulfur_SfnB"/>
    <property type="match status" value="1"/>
</dbReference>
<comment type="caution">
    <text evidence="18">The sequence shown here is derived from an EMBL/GenBank/DDBJ whole genome shotgun (WGS) entry which is preliminary data.</text>
</comment>
<keyword evidence="3" id="KW-0288">FMN</keyword>
<dbReference type="Pfam" id="PF08028">
    <property type="entry name" value="Acyl-CoA_dh_2"/>
    <property type="match status" value="1"/>
</dbReference>
<evidence type="ECO:0000256" key="10">
    <source>
        <dbReference type="ARBA" id="ARBA00034345"/>
    </source>
</evidence>
<protein>
    <recommendedName>
        <fullName evidence="10">Dibenzothiophene monooxygenase</fullName>
        <ecNumber evidence="9">1.14.14.21</ecNumber>
    </recommendedName>
</protein>
<dbReference type="Pfam" id="PF02771">
    <property type="entry name" value="Acyl-CoA_dh_N"/>
    <property type="match status" value="1"/>
</dbReference>
<dbReference type="InterPro" id="IPR046373">
    <property type="entry name" value="Acyl-CoA_Oxase/DH_mid-dom_sf"/>
</dbReference>
<feature type="domain" description="Acyl-CoA oxidase/dehydrogenase middle" evidence="15">
    <location>
        <begin position="154"/>
        <end position="237"/>
    </location>
</feature>
<dbReference type="SUPFAM" id="SSF56645">
    <property type="entry name" value="Acyl-CoA dehydrogenase NM domain-like"/>
    <property type="match status" value="1"/>
</dbReference>
<reference evidence="18 19" key="1">
    <citation type="journal article" date="2016" name="Syst. Appl. Microbiol.">
        <title>Pararhizobium polonicum sp. nov. isolated from tumors on stone fruit rootstocks.</title>
        <authorList>
            <person name="Pulawska J."/>
            <person name="Kuzmanovic N."/>
            <person name="Willems A."/>
            <person name="Pothier J.F."/>
        </authorList>
    </citation>
    <scope>NUCLEOTIDE SEQUENCE [LARGE SCALE GENOMIC DNA]</scope>
    <source>
        <strain evidence="18 19">F5.1</strain>
    </source>
</reference>
<evidence type="ECO:0000256" key="11">
    <source>
        <dbReference type="ARBA" id="ARBA00047859"/>
    </source>
</evidence>
<dbReference type="InterPro" id="IPR013786">
    <property type="entry name" value="AcylCoA_DH/ox_N"/>
</dbReference>
<dbReference type="OrthoDB" id="6184213at2"/>
<gene>
    <name evidence="18" type="ORF">ADU59_12495</name>
</gene>